<evidence type="ECO:0000313" key="2">
    <source>
        <dbReference type="Proteomes" id="UP000039865"/>
    </source>
</evidence>
<proteinExistence type="predicted"/>
<dbReference type="Proteomes" id="UP000039865">
    <property type="component" value="Unassembled WGS sequence"/>
</dbReference>
<organism evidence="1 2">
    <name type="scientific">Stylonychia lemnae</name>
    <name type="common">Ciliate</name>
    <dbReference type="NCBI Taxonomy" id="5949"/>
    <lineage>
        <taxon>Eukaryota</taxon>
        <taxon>Sar</taxon>
        <taxon>Alveolata</taxon>
        <taxon>Ciliophora</taxon>
        <taxon>Intramacronucleata</taxon>
        <taxon>Spirotrichea</taxon>
        <taxon>Stichotrichia</taxon>
        <taxon>Sporadotrichida</taxon>
        <taxon>Oxytrichidae</taxon>
        <taxon>Stylonychinae</taxon>
        <taxon>Stylonychia</taxon>
    </lineage>
</organism>
<name>A0A077ZRF4_STYLE</name>
<dbReference type="InParanoid" id="A0A077ZRF4"/>
<gene>
    <name evidence="1" type="primary">Contig18458.g19596</name>
    <name evidence="1" type="ORF">STYLEM_20</name>
</gene>
<dbReference type="EMBL" id="CCKQ01000023">
    <property type="protein sequence ID" value="CDW71081.1"/>
    <property type="molecule type" value="Genomic_DNA"/>
</dbReference>
<reference evidence="1 2" key="1">
    <citation type="submission" date="2014-06" db="EMBL/GenBank/DDBJ databases">
        <authorList>
            <person name="Swart Estienne"/>
        </authorList>
    </citation>
    <scope>NUCLEOTIDE SEQUENCE [LARGE SCALE GENOMIC DNA]</scope>
    <source>
        <strain evidence="1 2">130c</strain>
    </source>
</reference>
<accession>A0A077ZRF4</accession>
<keyword evidence="2" id="KW-1185">Reference proteome</keyword>
<sequence length="345" mass="40282">MSAFNFEGMKCPKDFNISLAGNSATSIEKYITVEIVQCDQIILQQFDPIKKCKQKSEIDDILKNTIVIIVDKQQYFDVDEFDLLPVKEIIKISTVNMIPEYTQNQNYKLRKELKYFQTRLDTTFITKDPQSNALVSIKYQIDENFESIERISSSFIDAISQVGGLMSIIFSVICFLTCYIQDFLYNSHLVQELFSYNERLFIHEYERKSKMKLKKYVENNTQNDQIDNSFENSQTLQAGKETLPKKQLIEQNIHKFQIKDKIDKRMAKRFLKKSQLFVDNIDNNDYNGNINDNSAIDYNPGPNGCEPVAEDLNFQSFTQIINDSQRFMNPKVRNSNDKNNIILDE</sequence>
<evidence type="ECO:0000313" key="1">
    <source>
        <dbReference type="EMBL" id="CDW71081.1"/>
    </source>
</evidence>
<protein>
    <submittedName>
        <fullName evidence="1">Uncharacterized protein</fullName>
    </submittedName>
</protein>
<dbReference type="AlphaFoldDB" id="A0A077ZRF4"/>